<evidence type="ECO:0000313" key="3">
    <source>
        <dbReference type="Proteomes" id="UP000510621"/>
    </source>
</evidence>
<sequence>MLGLVYFLLITPLGLLMAFLKQGHIRAMKTADGASLRQPSTPRPPSHVERLF</sequence>
<accession>A0A7L6ATH9</accession>
<feature type="region of interest" description="Disordered" evidence="1">
    <location>
        <begin position="31"/>
        <end position="52"/>
    </location>
</feature>
<dbReference type="EMBL" id="CP059265">
    <property type="protein sequence ID" value="QLQ32422.1"/>
    <property type="molecule type" value="Genomic_DNA"/>
</dbReference>
<reference evidence="2" key="1">
    <citation type="submission" date="2020-06" db="EMBL/GenBank/DDBJ databases">
        <title>Analysis procedures for assessing recovery of high quality, complete, closed genomes from Nanopore long read metagenome sequencing.</title>
        <authorList>
            <person name="Bessarab I."/>
            <person name="Arumugam K."/>
            <person name="Haryono M."/>
            <person name="Liu X."/>
            <person name="Roy S."/>
            <person name="Zuniga-Montanez R.E."/>
            <person name="Qiu G."/>
            <person name="Drautz-Moses D.I."/>
            <person name="Law Y.Y."/>
            <person name="Wuertz S."/>
            <person name="Lauro F.M."/>
            <person name="Huson D.H."/>
            <person name="Williams R.B."/>
        </authorList>
    </citation>
    <scope>NUCLEOTIDE SEQUENCE [LARGE SCALE GENOMIC DNA]</scope>
    <source>
        <strain evidence="2">SSD2</strain>
    </source>
</reference>
<organism evidence="2 3">
    <name type="scientific">Candidatus Thiothrix singaporensis</name>
    <dbReference type="NCBI Taxonomy" id="2799669"/>
    <lineage>
        <taxon>Bacteria</taxon>
        <taxon>Pseudomonadati</taxon>
        <taxon>Pseudomonadota</taxon>
        <taxon>Gammaproteobacteria</taxon>
        <taxon>Thiotrichales</taxon>
        <taxon>Thiotrichaceae</taxon>
        <taxon>Thiothrix</taxon>
    </lineage>
</organism>
<dbReference type="Proteomes" id="UP000510621">
    <property type="component" value="Chromosome"/>
</dbReference>
<gene>
    <name evidence="2" type="ORF">HZT40_13455</name>
</gene>
<dbReference type="KEGG" id="this:HZT40_13455"/>
<keyword evidence="3" id="KW-1185">Reference proteome</keyword>
<name>A0A7L6ATH9_9GAMM</name>
<evidence type="ECO:0000256" key="1">
    <source>
        <dbReference type="SAM" id="MobiDB-lite"/>
    </source>
</evidence>
<evidence type="ECO:0000313" key="2">
    <source>
        <dbReference type="EMBL" id="QLQ32422.1"/>
    </source>
</evidence>
<protein>
    <submittedName>
        <fullName evidence="2">Uncharacterized protein</fullName>
    </submittedName>
</protein>
<proteinExistence type="predicted"/>
<dbReference type="AlphaFoldDB" id="A0A7L6ATH9"/>